<reference evidence="12" key="1">
    <citation type="submission" date="2021-02" db="EMBL/GenBank/DDBJ databases">
        <authorList>
            <person name="Dougan E. K."/>
            <person name="Rhodes N."/>
            <person name="Thang M."/>
            <person name="Chan C."/>
        </authorList>
    </citation>
    <scope>NUCLEOTIDE SEQUENCE</scope>
</reference>
<keyword evidence="3 7" id="KW-0547">Nucleotide-binding</keyword>
<evidence type="ECO:0000256" key="2">
    <source>
        <dbReference type="ARBA" id="ARBA00022679"/>
    </source>
</evidence>
<dbReference type="InterPro" id="IPR030616">
    <property type="entry name" value="Aur-like"/>
</dbReference>
<sequence>MGQGVSLGEASQERYFLQKVKLGEGSFGTVWRAVDRQENTIVAVKQLDKALLPKRGVRRQDIEREIAVMRAVSHPNVTKLFGSWEDSASIFLALEYCNGGDFGDKVREKGMELEEKVAAEWMFQIVAAIWVLHSKNICHRDIKPDNFMVHDEVLKLSDFGLAVHLPFDQKLMEKCGTPAFMSPEQHQLPRSRGYNHSCDVWAAGITMYMVMFAGKHPFLLPSQQLDEQALLAGQLDFSVGNSFFGFAMTDRFSESARKICRQMVMPDMSKRITAAAACHSEWFKEQEVGKFRRPQEGDQIPKEGSPALCAWAKFRSKPAQMPAIMREQSDMTVDGGKDKEDAALRWWPFSAEAQPAQPSRPAGTEEQQQERQHEKQELQEELLQHKRALQQGPGPSGAHSDDELRRRIQGLEEQLRRHEEQSRMREEENRLQKEQNESQWEMLVQMQQFIKDKKMTQDLEATMAVKATPSETSAPPAAQAAAGDASPFAQPSSSRSYSRRTVSATAAPPEMRIPAVQTLRPGMRCRYYSNTYCRWINAKVEKYHPNGTFDLDVKQHASIENISPLADVAEAEEASEAMLPEVMPTRNWHSSRALLKVTPLELILRKQRDESADSEWLRQCAEALRQHKAILEASQEDHAARVVELQKTFGVKMVGALLTLASPLSLPAEILEVLHLLFRELPLEVVKEALEPQARQMVQMPCLHRTLMNFARWALKLVGMQFGEEKHKEMAMCDPGKRIRDPTTGAVLRASGKKDSRNEDRDANPLNDAIPGEVVRRNERVHKSGPSAKALAETDLQAVLAKGSGTREKWLKKALQQVQEGDLSAADVYNILKVPDFASDLKDKTGKSMYKFLMSRISVFSKGQQRFLQKECSLAQLFGGEGGQSLGSDELKAPNAGQPNPEAAEQMMARVREFVRQQQGVELDQAVSAVPEPAPPPDMQIQTTVVQTHEDHLCSVF</sequence>
<evidence type="ECO:0000256" key="3">
    <source>
        <dbReference type="ARBA" id="ARBA00022741"/>
    </source>
</evidence>
<dbReference type="InterPro" id="IPR017441">
    <property type="entry name" value="Protein_kinase_ATP_BS"/>
</dbReference>
<evidence type="ECO:0000313" key="13">
    <source>
        <dbReference type="Proteomes" id="UP000649617"/>
    </source>
</evidence>
<evidence type="ECO:0000256" key="5">
    <source>
        <dbReference type="ARBA" id="ARBA00022840"/>
    </source>
</evidence>
<proteinExistence type="predicted"/>
<evidence type="ECO:0000256" key="4">
    <source>
        <dbReference type="ARBA" id="ARBA00022777"/>
    </source>
</evidence>
<evidence type="ECO:0000256" key="7">
    <source>
        <dbReference type="PIRSR" id="PIRSR630616-2"/>
    </source>
</evidence>
<dbReference type="InterPro" id="IPR000719">
    <property type="entry name" value="Prot_kinase_dom"/>
</dbReference>
<dbReference type="EMBL" id="CAJNIZ010019835">
    <property type="protein sequence ID" value="CAE7432032.1"/>
    <property type="molecule type" value="Genomic_DNA"/>
</dbReference>
<keyword evidence="1" id="KW-0723">Serine/threonine-protein kinase</keyword>
<comment type="caution">
    <text evidence="12">The sequence shown here is derived from an EMBL/GenBank/DDBJ whole genome shotgun (WGS) entry which is preliminary data.</text>
</comment>
<feature type="binding site" evidence="7">
    <location>
        <position position="158"/>
    </location>
    <ligand>
        <name>ATP</name>
        <dbReference type="ChEBI" id="CHEBI:30616"/>
    </ligand>
</feature>
<feature type="compositionally biased region" description="Low complexity" evidence="10">
    <location>
        <begin position="467"/>
        <end position="506"/>
    </location>
</feature>
<protein>
    <submittedName>
        <fullName evidence="12">CPK3 protein</fullName>
    </submittedName>
</protein>
<evidence type="ECO:0000256" key="6">
    <source>
        <dbReference type="PIRSR" id="PIRSR630616-1"/>
    </source>
</evidence>
<feature type="compositionally biased region" description="Basic and acidic residues" evidence="10">
    <location>
        <begin position="414"/>
        <end position="436"/>
    </location>
</feature>
<accession>A0A812RCE9</accession>
<evidence type="ECO:0000256" key="8">
    <source>
        <dbReference type="PIRSR" id="PIRSR630616-3"/>
    </source>
</evidence>
<evidence type="ECO:0000259" key="11">
    <source>
        <dbReference type="PROSITE" id="PS50011"/>
    </source>
</evidence>
<dbReference type="InterPro" id="IPR011009">
    <property type="entry name" value="Kinase-like_dom_sf"/>
</dbReference>
<dbReference type="InterPro" id="IPR008271">
    <property type="entry name" value="Ser/Thr_kinase_AS"/>
</dbReference>
<dbReference type="Pfam" id="PF00069">
    <property type="entry name" value="Pkinase"/>
    <property type="match status" value="1"/>
</dbReference>
<dbReference type="PANTHER" id="PTHR24350">
    <property type="entry name" value="SERINE/THREONINE-PROTEIN KINASE IAL-RELATED"/>
    <property type="match status" value="1"/>
</dbReference>
<evidence type="ECO:0000313" key="12">
    <source>
        <dbReference type="EMBL" id="CAE7432032.1"/>
    </source>
</evidence>
<name>A0A812RCE9_SYMPI</name>
<dbReference type="PROSITE" id="PS00108">
    <property type="entry name" value="PROTEIN_KINASE_ST"/>
    <property type="match status" value="1"/>
</dbReference>
<dbReference type="SUPFAM" id="SSF56112">
    <property type="entry name" value="Protein kinase-like (PK-like)"/>
    <property type="match status" value="1"/>
</dbReference>
<evidence type="ECO:0000256" key="10">
    <source>
        <dbReference type="SAM" id="MobiDB-lite"/>
    </source>
</evidence>
<feature type="region of interest" description="Disordered" evidence="10">
    <location>
        <begin position="351"/>
        <end position="378"/>
    </location>
</feature>
<keyword evidence="13" id="KW-1185">Reference proteome</keyword>
<organism evidence="12 13">
    <name type="scientific">Symbiodinium pilosum</name>
    <name type="common">Dinoflagellate</name>
    <dbReference type="NCBI Taxonomy" id="2952"/>
    <lineage>
        <taxon>Eukaryota</taxon>
        <taxon>Sar</taxon>
        <taxon>Alveolata</taxon>
        <taxon>Dinophyceae</taxon>
        <taxon>Suessiales</taxon>
        <taxon>Symbiodiniaceae</taxon>
        <taxon>Symbiodinium</taxon>
    </lineage>
</organism>
<keyword evidence="5 7" id="KW-0067">ATP-binding</keyword>
<dbReference type="GO" id="GO:0005524">
    <property type="term" value="F:ATP binding"/>
    <property type="evidence" value="ECO:0007669"/>
    <property type="project" value="UniProtKB-UniRule"/>
</dbReference>
<keyword evidence="4" id="KW-0418">Kinase</keyword>
<dbReference type="GO" id="GO:0004674">
    <property type="term" value="F:protein serine/threonine kinase activity"/>
    <property type="evidence" value="ECO:0007669"/>
    <property type="project" value="UniProtKB-KW"/>
</dbReference>
<feature type="domain" description="Protein kinase" evidence="11">
    <location>
        <begin position="16"/>
        <end position="283"/>
    </location>
</feature>
<keyword evidence="2" id="KW-0808">Transferase</keyword>
<feature type="region of interest" description="Disordered" evidence="10">
    <location>
        <begin position="750"/>
        <end position="769"/>
    </location>
</feature>
<feature type="binding site" evidence="7 9">
    <location>
        <position position="45"/>
    </location>
    <ligand>
        <name>ATP</name>
        <dbReference type="ChEBI" id="CHEBI:30616"/>
    </ligand>
</feature>
<dbReference type="AlphaFoldDB" id="A0A812RCE9"/>
<feature type="region of interest" description="Disordered" evidence="10">
    <location>
        <begin position="414"/>
        <end position="437"/>
    </location>
</feature>
<dbReference type="OrthoDB" id="10252171at2759"/>
<dbReference type="PROSITE" id="PS00107">
    <property type="entry name" value="PROTEIN_KINASE_ATP"/>
    <property type="match status" value="1"/>
</dbReference>
<dbReference type="PROSITE" id="PS50011">
    <property type="entry name" value="PROTEIN_KINASE_DOM"/>
    <property type="match status" value="1"/>
</dbReference>
<dbReference type="Gene3D" id="1.10.510.10">
    <property type="entry name" value="Transferase(Phosphotransferase) domain 1"/>
    <property type="match status" value="1"/>
</dbReference>
<dbReference type="FunFam" id="3.30.200.20:FF:000042">
    <property type="entry name" value="Aurora kinase A"/>
    <property type="match status" value="1"/>
</dbReference>
<feature type="cross-link" description="Glycyl lysine isopeptide (Lys-Gly) (interchain with G-Cter in SUMO2)" evidence="8">
    <location>
        <position position="143"/>
    </location>
</feature>
<dbReference type="SMART" id="SM00220">
    <property type="entry name" value="S_TKc"/>
    <property type="match status" value="1"/>
</dbReference>
<feature type="compositionally biased region" description="Basic and acidic residues" evidence="10">
    <location>
        <begin position="752"/>
        <end position="763"/>
    </location>
</feature>
<gene>
    <name evidence="12" type="primary">CPK3</name>
    <name evidence="12" type="ORF">SPIL2461_LOCUS10570</name>
</gene>
<feature type="region of interest" description="Disordered" evidence="10">
    <location>
        <begin position="466"/>
        <end position="506"/>
    </location>
</feature>
<dbReference type="Proteomes" id="UP000649617">
    <property type="component" value="Unassembled WGS sequence"/>
</dbReference>
<feature type="compositionally biased region" description="Basic and acidic residues" evidence="10">
    <location>
        <begin position="368"/>
        <end position="378"/>
    </location>
</feature>
<evidence type="ECO:0000256" key="1">
    <source>
        <dbReference type="ARBA" id="ARBA00022527"/>
    </source>
</evidence>
<feature type="active site" description="Proton acceptor" evidence="6">
    <location>
        <position position="141"/>
    </location>
</feature>
<evidence type="ECO:0000256" key="9">
    <source>
        <dbReference type="PROSITE-ProRule" id="PRU10141"/>
    </source>
</evidence>